<accession>A0ABD1APH8</accession>
<proteinExistence type="predicted"/>
<dbReference type="PANTHER" id="PTHR11439">
    <property type="entry name" value="GAG-POL-RELATED RETROTRANSPOSON"/>
    <property type="match status" value="1"/>
</dbReference>
<evidence type="ECO:0000313" key="1">
    <source>
        <dbReference type="EMBL" id="KAL1203445.1"/>
    </source>
</evidence>
<comment type="caution">
    <text evidence="1">The sequence shown here is derived from an EMBL/GenBank/DDBJ whole genome shotgun (WGS) entry which is preliminary data.</text>
</comment>
<protein>
    <submittedName>
        <fullName evidence="1">Retrovirus-related Pol polyprotein from transposon RE2</fullName>
    </submittedName>
</protein>
<dbReference type="CDD" id="cd09272">
    <property type="entry name" value="RNase_HI_RT_Ty1"/>
    <property type="match status" value="1"/>
</dbReference>
<keyword evidence="2" id="KW-1185">Reference proteome</keyword>
<dbReference type="EMBL" id="JBANAX010000557">
    <property type="protein sequence ID" value="KAL1203445.1"/>
    <property type="molecule type" value="Genomic_DNA"/>
</dbReference>
<dbReference type="PANTHER" id="PTHR11439:SF470">
    <property type="entry name" value="CYSTEINE-RICH RLK (RECEPTOR-LIKE PROTEIN KINASE) 8"/>
    <property type="match status" value="1"/>
</dbReference>
<sequence>MKKGCAYNSCFLLVLCDSSLNLNSLYLFYIHSLNLTWIKYLLRDLGVQGKEPISLYCDNQAALHIASNPVFHERTKHVEIDCHFVREKIQDGTISTRFVRSGDQVVDIFTKATTSLVSDYIQNKIGFLDLHQPVLRGSVDPSDVMRISLLDQGEDHRYESVNCTQSSHQANALGNLHSVTRPRSHPKHKSGTLEKGLYVSGSKKKSQTLKLTLKEWREVLLTKFSSLLSLHMWADLISRYF</sequence>
<gene>
    <name evidence="1" type="ORF">V5N11_014371</name>
</gene>
<dbReference type="AlphaFoldDB" id="A0ABD1APH8"/>
<reference evidence="1 2" key="1">
    <citation type="submission" date="2024-04" db="EMBL/GenBank/DDBJ databases">
        <title>Genome assembly C_amara_ONT_v2.</title>
        <authorList>
            <person name="Yant L."/>
            <person name="Moore C."/>
            <person name="Slenker M."/>
        </authorList>
    </citation>
    <scope>NUCLEOTIDE SEQUENCE [LARGE SCALE GENOMIC DNA]</scope>
    <source>
        <tissue evidence="1">Leaf</tissue>
    </source>
</reference>
<dbReference type="Proteomes" id="UP001558713">
    <property type="component" value="Unassembled WGS sequence"/>
</dbReference>
<name>A0ABD1APH8_CARAN</name>
<organism evidence="1 2">
    <name type="scientific">Cardamine amara subsp. amara</name>
    <dbReference type="NCBI Taxonomy" id="228776"/>
    <lineage>
        <taxon>Eukaryota</taxon>
        <taxon>Viridiplantae</taxon>
        <taxon>Streptophyta</taxon>
        <taxon>Embryophyta</taxon>
        <taxon>Tracheophyta</taxon>
        <taxon>Spermatophyta</taxon>
        <taxon>Magnoliopsida</taxon>
        <taxon>eudicotyledons</taxon>
        <taxon>Gunneridae</taxon>
        <taxon>Pentapetalae</taxon>
        <taxon>rosids</taxon>
        <taxon>malvids</taxon>
        <taxon>Brassicales</taxon>
        <taxon>Brassicaceae</taxon>
        <taxon>Cardamineae</taxon>
        <taxon>Cardamine</taxon>
    </lineage>
</organism>
<evidence type="ECO:0000313" key="2">
    <source>
        <dbReference type="Proteomes" id="UP001558713"/>
    </source>
</evidence>